<dbReference type="GO" id="GO:0016020">
    <property type="term" value="C:membrane"/>
    <property type="evidence" value="ECO:0007669"/>
    <property type="project" value="UniProtKB-SubCell"/>
</dbReference>
<evidence type="ECO:0000256" key="6">
    <source>
        <dbReference type="ARBA" id="ARBA00023065"/>
    </source>
</evidence>
<feature type="transmembrane region" description="Helical" evidence="10">
    <location>
        <begin position="81"/>
        <end position="110"/>
    </location>
</feature>
<keyword evidence="5 10" id="KW-1133">Transmembrane helix</keyword>
<evidence type="ECO:0008006" key="12">
    <source>
        <dbReference type="Google" id="ProtNLM"/>
    </source>
</evidence>
<feature type="compositionally biased region" description="Acidic residues" evidence="9">
    <location>
        <begin position="500"/>
        <end position="510"/>
    </location>
</feature>
<evidence type="ECO:0000256" key="2">
    <source>
        <dbReference type="ARBA" id="ARBA00007079"/>
    </source>
</evidence>
<feature type="transmembrane region" description="Helical" evidence="10">
    <location>
        <begin position="181"/>
        <end position="200"/>
    </location>
</feature>
<dbReference type="AlphaFoldDB" id="A0A9I9CGT9"/>
<feature type="region of interest" description="Disordered" evidence="9">
    <location>
        <begin position="496"/>
        <end position="518"/>
    </location>
</feature>
<keyword evidence="8" id="KW-0407">Ion channel</keyword>
<comment type="similarity">
    <text evidence="2">Belongs to the aromatic acid exporter (TC 2.A.85) family.</text>
</comment>
<evidence type="ECO:0000256" key="10">
    <source>
        <dbReference type="SAM" id="Phobius"/>
    </source>
</evidence>
<keyword evidence="4 10" id="KW-0812">Transmembrane</keyword>
<comment type="subcellular location">
    <subcellularLocation>
        <location evidence="1">Membrane</location>
        <topology evidence="1">Multi-pass membrane protein</topology>
    </subcellularLocation>
</comment>
<evidence type="ECO:0000256" key="1">
    <source>
        <dbReference type="ARBA" id="ARBA00004141"/>
    </source>
</evidence>
<evidence type="ECO:0000256" key="8">
    <source>
        <dbReference type="ARBA" id="ARBA00023303"/>
    </source>
</evidence>
<dbReference type="Pfam" id="PF11744">
    <property type="entry name" value="ALMT"/>
    <property type="match status" value="2"/>
</dbReference>
<keyword evidence="3" id="KW-0813">Transport</keyword>
<proteinExistence type="inferred from homology"/>
<dbReference type="Gramene" id="MELO3C003392.2.1">
    <property type="protein sequence ID" value="MELO3C003392.2.1"/>
    <property type="gene ID" value="MELO3C003392.2"/>
</dbReference>
<dbReference type="GO" id="GO:0015743">
    <property type="term" value="P:malate transport"/>
    <property type="evidence" value="ECO:0007669"/>
    <property type="project" value="InterPro"/>
</dbReference>
<evidence type="ECO:0000256" key="4">
    <source>
        <dbReference type="ARBA" id="ARBA00022692"/>
    </source>
</evidence>
<evidence type="ECO:0000256" key="7">
    <source>
        <dbReference type="ARBA" id="ARBA00023136"/>
    </source>
</evidence>
<evidence type="ECO:0000256" key="9">
    <source>
        <dbReference type="SAM" id="MobiDB-lite"/>
    </source>
</evidence>
<evidence type="ECO:0000256" key="5">
    <source>
        <dbReference type="ARBA" id="ARBA00022989"/>
    </source>
</evidence>
<feature type="transmembrane region" description="Helical" evidence="10">
    <location>
        <begin position="150"/>
        <end position="169"/>
    </location>
</feature>
<accession>A0A9I9CGT9</accession>
<dbReference type="InterPro" id="IPR020966">
    <property type="entry name" value="ALMT"/>
</dbReference>
<keyword evidence="7 10" id="KW-0472">Membrane</keyword>
<keyword evidence="6" id="KW-0406">Ion transport</keyword>
<reference evidence="11" key="1">
    <citation type="submission" date="2023-03" db="UniProtKB">
        <authorList>
            <consortium name="EnsemblPlants"/>
        </authorList>
    </citation>
    <scope>IDENTIFICATION</scope>
</reference>
<evidence type="ECO:0000313" key="11">
    <source>
        <dbReference type="EnsemblPlants" id="MELO3C003392.2.1"/>
    </source>
</evidence>
<evidence type="ECO:0000256" key="3">
    <source>
        <dbReference type="ARBA" id="ARBA00022448"/>
    </source>
</evidence>
<name>A0A9I9CGT9_CUCME</name>
<dbReference type="EnsemblPlants" id="MELO3C003392.2.1">
    <property type="protein sequence ID" value="MELO3C003392.2.1"/>
    <property type="gene ID" value="MELO3C003392.2"/>
</dbReference>
<protein>
    <recommendedName>
        <fullName evidence="12">Aluminum-activated malate transporter 12-like</fullName>
    </recommendedName>
</protein>
<organism evidence="11">
    <name type="scientific">Cucumis melo</name>
    <name type="common">Muskmelon</name>
    <dbReference type="NCBI Taxonomy" id="3656"/>
    <lineage>
        <taxon>Eukaryota</taxon>
        <taxon>Viridiplantae</taxon>
        <taxon>Streptophyta</taxon>
        <taxon>Embryophyta</taxon>
        <taxon>Tracheophyta</taxon>
        <taxon>Spermatophyta</taxon>
        <taxon>Magnoliopsida</taxon>
        <taxon>eudicotyledons</taxon>
        <taxon>Gunneridae</taxon>
        <taxon>Pentapetalae</taxon>
        <taxon>rosids</taxon>
        <taxon>fabids</taxon>
        <taxon>Cucurbitales</taxon>
        <taxon>Cucurbitaceae</taxon>
        <taxon>Benincaseae</taxon>
        <taxon>Cucumis</taxon>
    </lineage>
</organism>
<feature type="region of interest" description="Disordered" evidence="9">
    <location>
        <begin position="394"/>
        <end position="414"/>
    </location>
</feature>
<sequence>MLRKKDQMGDNHQNIQMKKHLQVTMNKIKHFPVLCWKTSKKVGAEDPRRIIHSLKVGLSLTLVSLLYLIQPLFEGIGSNALWAVMTVVVVLEFTAASVMVVVLTGGCFVYHIDKGFNGCRGNFMQRSEQRVRDRSVATYMRFFPKIKKNYDYGVVIFLLTFNLITVSSYRVDNVLKIAHDRFYTIAIGCGVCLLMSLLIFPNWSGEELHNSTVLKLEGLAKSIEACVNEYFFDTEIDENKESCSGDQIYKGYKAVLDSKSTDETLALQASWEPRHSSHCYRIPWQQYVKLGGVLRHFGYTVVALHGCLQTEIQTPRSVRILFKDPCTRVAREVSKALIELANSIRNRRHCSPEILSDHLHEALQDLNKAIKSQPRLFLGSNKNQSRNMLALAAAEAGQKQNEKKRQSGVSLSSVKTDSSALMEWKTKRASEQSREAERKVLRTQLSKIAITSLEFSEALPFAAFASLLVETVAKLDIVIDEVEELGRIACFKEFKHGDDNDNDNDNDEEEHITVKCEKPKVNVTQNQLSSVSGAE</sequence>
<feature type="transmembrane region" description="Helical" evidence="10">
    <location>
        <begin position="50"/>
        <end position="69"/>
    </location>
</feature>
<dbReference type="PANTHER" id="PTHR31086">
    <property type="entry name" value="ALUMINUM-ACTIVATED MALATE TRANSPORTER 10"/>
    <property type="match status" value="1"/>
</dbReference>
<dbReference type="GO" id="GO:0034220">
    <property type="term" value="P:monoatomic ion transmembrane transport"/>
    <property type="evidence" value="ECO:0007669"/>
    <property type="project" value="UniProtKB-KW"/>
</dbReference>